<proteinExistence type="predicted"/>
<dbReference type="InterPro" id="IPR020061">
    <property type="entry name" value="Glu_tRNA_lig_a-bdl"/>
</dbReference>
<dbReference type="OrthoDB" id="1724216at2759"/>
<dbReference type="Pfam" id="PF00749">
    <property type="entry name" value="tRNA-synt_1c"/>
    <property type="match status" value="1"/>
</dbReference>
<dbReference type="Gene3D" id="1.10.1160.10">
    <property type="entry name" value="Glutamyl-trna Synthetase, Domain 2"/>
    <property type="match status" value="1"/>
</dbReference>
<comment type="caution">
    <text evidence="7">The sequence shown here is derived from an EMBL/GenBank/DDBJ whole genome shotgun (WGS) entry which is preliminary data.</text>
</comment>
<gene>
    <name evidence="7" type="ORF">Bca52824_026058</name>
</gene>
<evidence type="ECO:0000259" key="6">
    <source>
        <dbReference type="Pfam" id="PF00749"/>
    </source>
</evidence>
<evidence type="ECO:0000256" key="2">
    <source>
        <dbReference type="ARBA" id="ARBA00022741"/>
    </source>
</evidence>
<evidence type="ECO:0000256" key="3">
    <source>
        <dbReference type="ARBA" id="ARBA00022840"/>
    </source>
</evidence>
<keyword evidence="8" id="KW-1185">Reference proteome</keyword>
<sequence length="92" mass="10417">MQLSYIVTNKHVDGWDDPRLLTLSGLSLNGVTPTSINAFVRRMGITRSDVSLIHVSRFWHHIKEKRNKTGSCNMVVLNPLMVVITNLESDKI</sequence>
<dbReference type="PANTHER" id="PTHR43097">
    <property type="entry name" value="GLUTAMINE-TRNA LIGASE"/>
    <property type="match status" value="1"/>
</dbReference>
<keyword evidence="2" id="KW-0547">Nucleotide-binding</keyword>
<evidence type="ECO:0000256" key="4">
    <source>
        <dbReference type="ARBA" id="ARBA00022917"/>
    </source>
</evidence>
<dbReference type="GO" id="GO:0004819">
    <property type="term" value="F:glutamine-tRNA ligase activity"/>
    <property type="evidence" value="ECO:0007669"/>
    <property type="project" value="TreeGrafter"/>
</dbReference>
<evidence type="ECO:0000256" key="5">
    <source>
        <dbReference type="ARBA" id="ARBA00023146"/>
    </source>
</evidence>
<accession>A0A8X7SJ13</accession>
<dbReference type="GO" id="GO:0005524">
    <property type="term" value="F:ATP binding"/>
    <property type="evidence" value="ECO:0007669"/>
    <property type="project" value="UniProtKB-KW"/>
</dbReference>
<dbReference type="EMBL" id="JAAMPC010000006">
    <property type="protein sequence ID" value="KAG2306310.1"/>
    <property type="molecule type" value="Genomic_DNA"/>
</dbReference>
<evidence type="ECO:0000313" key="8">
    <source>
        <dbReference type="Proteomes" id="UP000886595"/>
    </source>
</evidence>
<protein>
    <recommendedName>
        <fullName evidence="6">Glutamyl/glutaminyl-tRNA synthetase class Ib catalytic domain-containing protein</fullName>
    </recommendedName>
</protein>
<keyword evidence="3" id="KW-0067">ATP-binding</keyword>
<dbReference type="InterPro" id="IPR020058">
    <property type="entry name" value="Glu/Gln-tRNA-synth_Ib_cat-dom"/>
</dbReference>
<dbReference type="GO" id="GO:0005829">
    <property type="term" value="C:cytosol"/>
    <property type="evidence" value="ECO:0007669"/>
    <property type="project" value="TreeGrafter"/>
</dbReference>
<dbReference type="InterPro" id="IPR050132">
    <property type="entry name" value="Gln/Glu-tRNA_Ligase"/>
</dbReference>
<dbReference type="GO" id="GO:0006425">
    <property type="term" value="P:glutaminyl-tRNA aminoacylation"/>
    <property type="evidence" value="ECO:0007669"/>
    <property type="project" value="TreeGrafter"/>
</dbReference>
<keyword evidence="4" id="KW-0648">Protein biosynthesis</keyword>
<dbReference type="Proteomes" id="UP000886595">
    <property type="component" value="Unassembled WGS sequence"/>
</dbReference>
<dbReference type="PANTHER" id="PTHR43097:SF4">
    <property type="entry name" value="GLUTAMINE--TRNA LIGASE"/>
    <property type="match status" value="1"/>
</dbReference>
<reference evidence="7 8" key="1">
    <citation type="submission" date="2020-02" db="EMBL/GenBank/DDBJ databases">
        <authorList>
            <person name="Ma Q."/>
            <person name="Huang Y."/>
            <person name="Song X."/>
            <person name="Pei D."/>
        </authorList>
    </citation>
    <scope>NUCLEOTIDE SEQUENCE [LARGE SCALE GENOMIC DNA]</scope>
    <source>
        <strain evidence="7">Sxm20200214</strain>
        <tissue evidence="7">Leaf</tissue>
    </source>
</reference>
<name>A0A8X7SJ13_BRACI</name>
<organism evidence="7 8">
    <name type="scientific">Brassica carinata</name>
    <name type="common">Ethiopian mustard</name>
    <name type="synonym">Abyssinian cabbage</name>
    <dbReference type="NCBI Taxonomy" id="52824"/>
    <lineage>
        <taxon>Eukaryota</taxon>
        <taxon>Viridiplantae</taxon>
        <taxon>Streptophyta</taxon>
        <taxon>Embryophyta</taxon>
        <taxon>Tracheophyta</taxon>
        <taxon>Spermatophyta</taxon>
        <taxon>Magnoliopsida</taxon>
        <taxon>eudicotyledons</taxon>
        <taxon>Gunneridae</taxon>
        <taxon>Pentapetalae</taxon>
        <taxon>rosids</taxon>
        <taxon>malvids</taxon>
        <taxon>Brassicales</taxon>
        <taxon>Brassicaceae</taxon>
        <taxon>Brassiceae</taxon>
        <taxon>Brassica</taxon>
    </lineage>
</organism>
<dbReference type="AlphaFoldDB" id="A0A8X7SJ13"/>
<evidence type="ECO:0000256" key="1">
    <source>
        <dbReference type="ARBA" id="ARBA00022598"/>
    </source>
</evidence>
<evidence type="ECO:0000313" key="7">
    <source>
        <dbReference type="EMBL" id="KAG2306310.1"/>
    </source>
</evidence>
<feature type="domain" description="Glutamyl/glutaminyl-tRNA synthetase class Ib catalytic" evidence="6">
    <location>
        <begin position="3"/>
        <end position="65"/>
    </location>
</feature>
<keyword evidence="5" id="KW-0030">Aminoacyl-tRNA synthetase</keyword>
<keyword evidence="1" id="KW-0436">Ligase</keyword>